<keyword evidence="2" id="KW-1185">Reference proteome</keyword>
<evidence type="ECO:0000313" key="1">
    <source>
        <dbReference type="EMBL" id="GLD48378.1"/>
    </source>
</evidence>
<evidence type="ECO:0000313" key="2">
    <source>
        <dbReference type="Proteomes" id="UP001279410"/>
    </source>
</evidence>
<gene>
    <name evidence="1" type="ORF">AKAME5_000236700</name>
</gene>
<organism evidence="1 2">
    <name type="scientific">Lates japonicus</name>
    <name type="common">Japanese lates</name>
    <dbReference type="NCBI Taxonomy" id="270547"/>
    <lineage>
        <taxon>Eukaryota</taxon>
        <taxon>Metazoa</taxon>
        <taxon>Chordata</taxon>
        <taxon>Craniata</taxon>
        <taxon>Vertebrata</taxon>
        <taxon>Euteleostomi</taxon>
        <taxon>Actinopterygii</taxon>
        <taxon>Neopterygii</taxon>
        <taxon>Teleostei</taxon>
        <taxon>Neoteleostei</taxon>
        <taxon>Acanthomorphata</taxon>
        <taxon>Carangaria</taxon>
        <taxon>Carangaria incertae sedis</taxon>
        <taxon>Centropomidae</taxon>
        <taxon>Lates</taxon>
    </lineage>
</organism>
<sequence>MRWCGLSSTRVSQDQARPRTASRWIPVVGGLLQAATLLLFWSKQDVPDPHGDQTVGVSRTVHLGLAHEGAYLHPGRMGVYARSVLDLQLSKSVKSDSNLVAVSPIYRRSTVGVWIGVKGLEVQARRGCQSRRKTGRTPSFTAEWEEVKTFYM</sequence>
<comment type="caution">
    <text evidence="1">The sequence shown here is derived from an EMBL/GenBank/DDBJ whole genome shotgun (WGS) entry which is preliminary data.</text>
</comment>
<proteinExistence type="predicted"/>
<protein>
    <submittedName>
        <fullName evidence="1">Ankyrin repeat and sterile alpha motif domain-containing protein 1B isoform X1</fullName>
    </submittedName>
</protein>
<dbReference type="EMBL" id="BRZM01000005">
    <property type="protein sequence ID" value="GLD48378.1"/>
    <property type="molecule type" value="Genomic_DNA"/>
</dbReference>
<dbReference type="AlphaFoldDB" id="A0AAD3QXV3"/>
<reference evidence="1" key="1">
    <citation type="submission" date="2022-08" db="EMBL/GenBank/DDBJ databases">
        <title>Genome sequencing of akame (Lates japonicus).</title>
        <authorList>
            <person name="Hashiguchi Y."/>
            <person name="Takahashi H."/>
        </authorList>
    </citation>
    <scope>NUCLEOTIDE SEQUENCE</scope>
    <source>
        <strain evidence="1">Kochi</strain>
    </source>
</reference>
<dbReference type="Proteomes" id="UP001279410">
    <property type="component" value="Unassembled WGS sequence"/>
</dbReference>
<accession>A0AAD3QXV3</accession>
<name>A0AAD3QXV3_LATJO</name>